<evidence type="ECO:0000313" key="3">
    <source>
        <dbReference type="EMBL" id="MFC5007630.1"/>
    </source>
</evidence>
<dbReference type="PROSITE" id="PS51257">
    <property type="entry name" value="PROKAR_LIPOPROTEIN"/>
    <property type="match status" value="1"/>
</dbReference>
<dbReference type="Proteomes" id="UP001595912">
    <property type="component" value="Unassembled WGS sequence"/>
</dbReference>
<evidence type="ECO:0000256" key="2">
    <source>
        <dbReference type="SAM" id="SignalP"/>
    </source>
</evidence>
<feature type="chain" id="PRO_5047382077" description="Lipoprotein" evidence="2">
    <location>
        <begin position="32"/>
        <end position="434"/>
    </location>
</feature>
<dbReference type="RefSeq" id="WP_380128268.1">
    <property type="nucleotide sequence ID" value="NZ_JBHSIU010000130.1"/>
</dbReference>
<gene>
    <name evidence="3" type="ORF">ACFPIJ_58720</name>
</gene>
<sequence>MRRNTAHLVAGGAVVVVLSGLLVAGCTTAPADDQPTSSPHVAVSGLPSTFVTAADWSVAVRSGSAVAAADPGILVLRSAGSQAYVVSVLNPANGVPRWVSVPIPVTTIAPQAGFTSDDGHPWVVVESTTDATTMLWVFDAYATGRDVQPVQGHKFEGANGKPPVVTVTDRGVLVTAVKEGGSLVYRPASGVAQVFATPGQVPIRSYGTNVLVTLAGGFGLIAEKIGWLSKDRRPPGVAANATATAMAVDGAFVVAVWTGNDKRTTLALHELLTGTVRATSQLAATDRAGREPQPFLVARDGAWAVYGSRAFNLSNGAETVLQGGPYAFTQIQDAVAYGVEPAAAAPSTAPSPSPSASASRVPSAASSPSVSTPATKPATKPVVLDLLTGAVLDTRTPVTVPGDFDGLGHGLFVMHAPGSGDDTLYAVPLKRWRP</sequence>
<keyword evidence="2" id="KW-0732">Signal</keyword>
<feature type="region of interest" description="Disordered" evidence="1">
    <location>
        <begin position="344"/>
        <end position="377"/>
    </location>
</feature>
<proteinExistence type="predicted"/>
<evidence type="ECO:0000313" key="4">
    <source>
        <dbReference type="Proteomes" id="UP001595912"/>
    </source>
</evidence>
<feature type="signal peptide" evidence="2">
    <location>
        <begin position="1"/>
        <end position="31"/>
    </location>
</feature>
<evidence type="ECO:0000256" key="1">
    <source>
        <dbReference type="SAM" id="MobiDB-lite"/>
    </source>
</evidence>
<comment type="caution">
    <text evidence="3">The sequence shown here is derived from an EMBL/GenBank/DDBJ whole genome shotgun (WGS) entry which is preliminary data.</text>
</comment>
<evidence type="ECO:0008006" key="5">
    <source>
        <dbReference type="Google" id="ProtNLM"/>
    </source>
</evidence>
<name>A0ABV9WJ30_9ACTN</name>
<reference evidence="4" key="1">
    <citation type="journal article" date="2019" name="Int. J. Syst. Evol. Microbiol.">
        <title>The Global Catalogue of Microorganisms (GCM) 10K type strain sequencing project: providing services to taxonomists for standard genome sequencing and annotation.</title>
        <authorList>
            <consortium name="The Broad Institute Genomics Platform"/>
            <consortium name="The Broad Institute Genome Sequencing Center for Infectious Disease"/>
            <person name="Wu L."/>
            <person name="Ma J."/>
        </authorList>
    </citation>
    <scope>NUCLEOTIDE SEQUENCE [LARGE SCALE GENOMIC DNA]</scope>
    <source>
        <strain evidence="4">CGMCC 4.7152</strain>
    </source>
</reference>
<organism evidence="3 4">
    <name type="scientific">Dactylosporangium cerinum</name>
    <dbReference type="NCBI Taxonomy" id="1434730"/>
    <lineage>
        <taxon>Bacteria</taxon>
        <taxon>Bacillati</taxon>
        <taxon>Actinomycetota</taxon>
        <taxon>Actinomycetes</taxon>
        <taxon>Micromonosporales</taxon>
        <taxon>Micromonosporaceae</taxon>
        <taxon>Dactylosporangium</taxon>
    </lineage>
</organism>
<protein>
    <recommendedName>
        <fullName evidence="5">Lipoprotein</fullName>
    </recommendedName>
</protein>
<accession>A0ABV9WJ30</accession>
<dbReference type="EMBL" id="JBHSIU010000130">
    <property type="protein sequence ID" value="MFC5007630.1"/>
    <property type="molecule type" value="Genomic_DNA"/>
</dbReference>
<keyword evidence="4" id="KW-1185">Reference proteome</keyword>